<evidence type="ECO:0000256" key="1">
    <source>
        <dbReference type="ARBA" id="ARBA00004589"/>
    </source>
</evidence>
<proteinExistence type="inferred from homology"/>
<dbReference type="EC" id="2.4.1.-" evidence="6"/>
<dbReference type="InterPro" id="IPR017853">
    <property type="entry name" value="GH"/>
</dbReference>
<keyword evidence="7" id="KW-1133">Transmembrane helix</keyword>
<comment type="subcellular location">
    <subcellularLocation>
        <location evidence="6">Cell membrane</location>
        <topology evidence="6">Lipid-anchor</topology>
        <topology evidence="6">GPI-anchor</topology>
    </subcellularLocation>
    <subcellularLocation>
        <location evidence="1">Membrane</location>
        <topology evidence="1">Lipid-anchor</topology>
        <topology evidence="1">GPI-anchor</topology>
    </subcellularLocation>
</comment>
<dbReference type="InterPro" id="IPR012946">
    <property type="entry name" value="X8"/>
</dbReference>
<dbReference type="GO" id="GO:0030476">
    <property type="term" value="P:ascospore wall assembly"/>
    <property type="evidence" value="ECO:0007669"/>
    <property type="project" value="EnsemblFungi"/>
</dbReference>
<keyword evidence="7" id="KW-0812">Transmembrane</keyword>
<keyword evidence="4 6" id="KW-0732">Signal</keyword>
<keyword evidence="3 6" id="KW-0336">GPI-anchor</keyword>
<evidence type="ECO:0000256" key="7">
    <source>
        <dbReference type="SAM" id="Phobius"/>
    </source>
</evidence>
<keyword evidence="6" id="KW-0808">Transferase</keyword>
<evidence type="ECO:0000313" key="10">
    <source>
        <dbReference type="Proteomes" id="UP000094236"/>
    </source>
</evidence>
<dbReference type="Proteomes" id="UP000094236">
    <property type="component" value="Unassembled WGS sequence"/>
</dbReference>
<dbReference type="Gene3D" id="3.20.20.80">
    <property type="entry name" value="Glycosidases"/>
    <property type="match status" value="1"/>
</dbReference>
<reference evidence="10" key="1">
    <citation type="submission" date="2016-05" db="EMBL/GenBank/DDBJ databases">
        <title>Comparative genomics of biotechnologically important yeasts.</title>
        <authorList>
            <consortium name="DOE Joint Genome Institute"/>
            <person name="Riley R."/>
            <person name="Haridas S."/>
            <person name="Wolfe K.H."/>
            <person name="Lopes M.R."/>
            <person name="Hittinger C.T."/>
            <person name="Goker M."/>
            <person name="Salamov A."/>
            <person name="Wisecaver J."/>
            <person name="Long T.M."/>
            <person name="Aerts A.L."/>
            <person name="Barry K."/>
            <person name="Choi C."/>
            <person name="Clum A."/>
            <person name="Coughlan A.Y."/>
            <person name="Deshpande S."/>
            <person name="Douglass A.P."/>
            <person name="Hanson S.J."/>
            <person name="Klenk H.-P."/>
            <person name="Labutti K."/>
            <person name="Lapidus A."/>
            <person name="Lindquist E."/>
            <person name="Lipzen A."/>
            <person name="Meier-Kolthoff J.P."/>
            <person name="Ohm R.A."/>
            <person name="Otillar R.P."/>
            <person name="Pangilinan J."/>
            <person name="Peng Y."/>
            <person name="Rokas A."/>
            <person name="Rosa C.A."/>
            <person name="Scheuner C."/>
            <person name="Sibirny A.A."/>
            <person name="Slot J.C."/>
            <person name="Stielow J.B."/>
            <person name="Sun H."/>
            <person name="Kurtzman C.P."/>
            <person name="Blackwell M."/>
            <person name="Grigoriev I.V."/>
            <person name="Jeffries T.W."/>
        </authorList>
    </citation>
    <scope>NUCLEOTIDE SEQUENCE [LARGE SCALE GENOMIC DNA]</scope>
    <source>
        <strain evidence="10">NRRL Y-2460</strain>
    </source>
</reference>
<name>A0A1E4TSA3_PACTA</name>
<dbReference type="STRING" id="669874.A0A1E4TSA3"/>
<comment type="similarity">
    <text evidence="2 6">Belongs to the glycosyl hydrolase 72 family.</text>
</comment>
<keyword evidence="10" id="KW-1185">Reference proteome</keyword>
<feature type="domain" description="X8" evidence="8">
    <location>
        <begin position="409"/>
        <end position="504"/>
    </location>
</feature>
<feature type="transmembrane region" description="Helical" evidence="7">
    <location>
        <begin position="572"/>
        <end position="593"/>
    </location>
</feature>
<dbReference type="InterPro" id="IPR004886">
    <property type="entry name" value="Glucanosyltransferase"/>
</dbReference>
<evidence type="ECO:0000256" key="5">
    <source>
        <dbReference type="ARBA" id="ARBA00023180"/>
    </source>
</evidence>
<dbReference type="SMART" id="SM00768">
    <property type="entry name" value="X8"/>
    <property type="match status" value="1"/>
</dbReference>
<protein>
    <recommendedName>
        <fullName evidence="6">1,3-beta-glucanosyltransferase</fullName>
        <ecNumber evidence="6">2.4.1.-</ecNumber>
    </recommendedName>
</protein>
<dbReference type="AlphaFoldDB" id="A0A1E4TSA3"/>
<gene>
    <name evidence="9" type="ORF">PACTADRAFT_17291</name>
</gene>
<evidence type="ECO:0000256" key="4">
    <source>
        <dbReference type="ARBA" id="ARBA00022729"/>
    </source>
</evidence>
<dbReference type="Pfam" id="PF07983">
    <property type="entry name" value="X8"/>
    <property type="match status" value="1"/>
</dbReference>
<comment type="function">
    <text evidence="6">Splits internally a 1,3-beta-glucan molecule and transfers the newly generated reducing end (the donor) to the non-reducing end of another 1,3-beta-glucan molecule (the acceptor) forming a 1,3-beta linkage, resulting in the elongation of 1,3-beta-glucan chains in the cell wall.</text>
</comment>
<evidence type="ECO:0000313" key="9">
    <source>
        <dbReference type="EMBL" id="ODV94604.1"/>
    </source>
</evidence>
<dbReference type="Gene3D" id="1.20.58.1040">
    <property type="match status" value="1"/>
</dbReference>
<evidence type="ECO:0000256" key="2">
    <source>
        <dbReference type="ARBA" id="ARBA00007528"/>
    </source>
</evidence>
<evidence type="ECO:0000259" key="8">
    <source>
        <dbReference type="SMART" id="SM00768"/>
    </source>
</evidence>
<dbReference type="Pfam" id="PF03198">
    <property type="entry name" value="Glyco_hydro_72"/>
    <property type="match status" value="1"/>
</dbReference>
<dbReference type="SUPFAM" id="SSF51445">
    <property type="entry name" value="(Trans)glycosidases"/>
    <property type="match status" value="1"/>
</dbReference>
<keyword evidence="6 7" id="KW-0472">Membrane</keyword>
<dbReference type="GO" id="GO:0071970">
    <property type="term" value="P:fungal-type cell wall (1-&gt;3)-beta-D-glucan biosynthetic process"/>
    <property type="evidence" value="ECO:0007669"/>
    <property type="project" value="TreeGrafter"/>
</dbReference>
<keyword evidence="6" id="KW-0449">Lipoprotein</keyword>
<dbReference type="EMBL" id="KV454015">
    <property type="protein sequence ID" value="ODV94604.1"/>
    <property type="molecule type" value="Genomic_DNA"/>
</dbReference>
<evidence type="ECO:0000256" key="3">
    <source>
        <dbReference type="ARBA" id="ARBA00022622"/>
    </source>
</evidence>
<dbReference type="GO" id="GO:0098552">
    <property type="term" value="C:side of membrane"/>
    <property type="evidence" value="ECO:0007669"/>
    <property type="project" value="UniProtKB-KW"/>
</dbReference>
<dbReference type="GO" id="GO:0005886">
    <property type="term" value="C:plasma membrane"/>
    <property type="evidence" value="ECO:0007669"/>
    <property type="project" value="UniProtKB-SubCell"/>
</dbReference>
<dbReference type="PANTHER" id="PTHR31468:SF10">
    <property type="entry name" value="1,3-BETA-GLUCANOSYLTRANSFERASE GAS2"/>
    <property type="match status" value="1"/>
</dbReference>
<keyword evidence="5" id="KW-0325">Glycoprotein</keyword>
<dbReference type="GO" id="GO:0042124">
    <property type="term" value="F:1,3-beta-glucanosyltransferase activity"/>
    <property type="evidence" value="ECO:0007669"/>
    <property type="project" value="EnsemblFungi"/>
</dbReference>
<feature type="chain" id="PRO_5009027788" description="1,3-beta-glucanosyltransferase" evidence="6">
    <location>
        <begin position="20"/>
        <end position="594"/>
    </location>
</feature>
<accession>A0A1E4TSA3</accession>
<dbReference type="OrthoDB" id="421038at2759"/>
<organism evidence="9 10">
    <name type="scientific">Pachysolen tannophilus NRRL Y-2460</name>
    <dbReference type="NCBI Taxonomy" id="669874"/>
    <lineage>
        <taxon>Eukaryota</taxon>
        <taxon>Fungi</taxon>
        <taxon>Dikarya</taxon>
        <taxon>Ascomycota</taxon>
        <taxon>Saccharomycotina</taxon>
        <taxon>Pichiomycetes</taxon>
        <taxon>Pachysolenaceae</taxon>
        <taxon>Pachysolen</taxon>
    </lineage>
</organism>
<feature type="signal peptide" evidence="6">
    <location>
        <begin position="1"/>
        <end position="19"/>
    </location>
</feature>
<evidence type="ECO:0000256" key="6">
    <source>
        <dbReference type="RuleBase" id="RU361209"/>
    </source>
</evidence>
<sequence>MKFINSIKLLALFAGGEIAQCAISNGNIGIGHQASIQDSQFGLTNSLNPVLKAPNAYSHIAPIEVYGIAYQPDFNHYHHAGKAEDKKGYIDPLAYSEICSRDIEYLKELNVNVIRVYAIDPQANHDYCMNLLAKNNIYLIADLSEPKASVDRKEPTWDGDLYDRYKNVVDALEKYNNVLGFFAGNEVVNDRTTTSAAPFVRASIRDVKKHIVKKKYRNIPIGYSTNDDSQIRDFLSNYFICGDDNTSKADFYGINNYEWCGHSTFRTSGYSERVADFKNFPIPVFFSEFGCNTVRPRPFTEVDALFSPLMSDAFSGGIMYMYFEEQNQFGVVEIVDSKNLSSPVKKLEDFKFLQYEYGKVNIKGVHREDYKPSATGNVSCKEQTENWKASTVLPNTPDQFKCDCLLSALSCTKAPIATITLEERKDLYGKICSANESETLPCAKISGNGTTGKYGIFSGCRQSQRLSFALNEYFMRNNQGMTYCDFENKAIIVNSRNSIEDLKAINEPNSSIRRTCFDAIGEEYISAIYGEFKANEKTDETESISPSTETAIMRSGATRITVARSKKISDGIINSIATIMVVAFAVLAFTSIFK</sequence>
<dbReference type="PANTHER" id="PTHR31468">
    <property type="entry name" value="1,3-BETA-GLUCANOSYLTRANSFERASE GAS1"/>
    <property type="match status" value="1"/>
</dbReference>